<organism evidence="2 3">
    <name type="scientific">Corynebacterium casei UCMA 3821</name>
    <dbReference type="NCBI Taxonomy" id="1110505"/>
    <lineage>
        <taxon>Bacteria</taxon>
        <taxon>Bacillati</taxon>
        <taxon>Actinomycetota</taxon>
        <taxon>Actinomycetes</taxon>
        <taxon>Mycobacteriales</taxon>
        <taxon>Corynebacteriaceae</taxon>
        <taxon>Corynebacterium</taxon>
    </lineage>
</organism>
<sequence>MEPVPFPVFEAAVQVAGQALYWRNSLRQIMRNAGVSENGYEKYSEASKYQIFRNVWDDLDRAGSPGRKVQYKLVAALADLEKADSKVPDLEAGNASIRNLRLLAKRENILVSPQDLAREQRRQAAALRAEEQYAKRAQLAQLSEIFNSLHSEPDTQKRGYAFEKFLAALFRWAELDYHGSYKTETDQVDGAVVIDAFTYLVEARWRKSPAADAELGGFAHKVERRIDATRGLFISMAGFREEAIGLYRRAKENRLILVDGADLAIILEGRLDFTDALRAKVNAASVQGEPYVSVASL</sequence>
<evidence type="ECO:0000313" key="2">
    <source>
        <dbReference type="EMBL" id="CCE54550.1"/>
    </source>
</evidence>
<accession>G7HWI5</accession>
<dbReference type="InterPro" id="IPR011335">
    <property type="entry name" value="Restrct_endonuc-II-like"/>
</dbReference>
<dbReference type="Gene3D" id="3.40.1350.10">
    <property type="match status" value="1"/>
</dbReference>
<evidence type="ECO:0000259" key="1">
    <source>
        <dbReference type="Pfam" id="PF04471"/>
    </source>
</evidence>
<feature type="domain" description="Restriction endonuclease type IV Mrr" evidence="1">
    <location>
        <begin position="159"/>
        <end position="264"/>
    </location>
</feature>
<comment type="caution">
    <text evidence="2">The sequence shown here is derived from an EMBL/GenBank/DDBJ whole genome shotgun (WGS) entry which is preliminary data.</text>
</comment>
<dbReference type="Pfam" id="PF04471">
    <property type="entry name" value="Mrr_cat"/>
    <property type="match status" value="1"/>
</dbReference>
<evidence type="ECO:0000313" key="3">
    <source>
        <dbReference type="Proteomes" id="UP000004840"/>
    </source>
</evidence>
<dbReference type="AlphaFoldDB" id="G7HWI5"/>
<proteinExistence type="predicted"/>
<name>G7HWI5_9CORY</name>
<dbReference type="GO" id="GO:0009307">
    <property type="term" value="P:DNA restriction-modification system"/>
    <property type="evidence" value="ECO:0007669"/>
    <property type="project" value="InterPro"/>
</dbReference>
<dbReference type="SUPFAM" id="SSF52980">
    <property type="entry name" value="Restriction endonuclease-like"/>
    <property type="match status" value="1"/>
</dbReference>
<dbReference type="InterPro" id="IPR011856">
    <property type="entry name" value="tRNA_endonuc-like_dom_sf"/>
</dbReference>
<dbReference type="RefSeq" id="WP_006822072.1">
    <property type="nucleotide sequence ID" value="NZ_CAFW01000033.1"/>
</dbReference>
<dbReference type="GO" id="GO:0004519">
    <property type="term" value="F:endonuclease activity"/>
    <property type="evidence" value="ECO:0007669"/>
    <property type="project" value="InterPro"/>
</dbReference>
<dbReference type="GO" id="GO:0003677">
    <property type="term" value="F:DNA binding"/>
    <property type="evidence" value="ECO:0007669"/>
    <property type="project" value="InterPro"/>
</dbReference>
<reference evidence="2 3" key="1">
    <citation type="journal article" date="2012" name="J. Bacteriol.">
        <title>Genome Sequence of Corynebacterium casei UCMA 3821, Isolated from a Smear-Ripened Cheese.</title>
        <authorList>
            <person name="Monnet C."/>
            <person name="Loux V."/>
            <person name="Bento P."/>
            <person name="Gibrat J.F."/>
            <person name="Straub C."/>
            <person name="Bonnarme P."/>
            <person name="Landaud S."/>
            <person name="Irlinger F."/>
        </authorList>
    </citation>
    <scope>NUCLEOTIDE SEQUENCE [LARGE SCALE GENOMIC DNA]</scope>
    <source>
        <strain evidence="2 3">UCMA 3821</strain>
    </source>
</reference>
<dbReference type="EMBL" id="CAFW01000033">
    <property type="protein sequence ID" value="CCE54550.1"/>
    <property type="molecule type" value="Genomic_DNA"/>
</dbReference>
<protein>
    <recommendedName>
        <fullName evidence="1">Restriction endonuclease type IV Mrr domain-containing protein</fullName>
    </recommendedName>
</protein>
<gene>
    <name evidence="2" type="ORF">CCAS_04860</name>
</gene>
<dbReference type="InterPro" id="IPR007560">
    <property type="entry name" value="Restrct_endonuc_IV_Mrr"/>
</dbReference>
<dbReference type="Proteomes" id="UP000004840">
    <property type="component" value="Unassembled WGS sequence"/>
</dbReference>